<gene>
    <name evidence="1" type="ORF">NCTC10115_01584</name>
</gene>
<evidence type="ECO:0000313" key="2">
    <source>
        <dbReference type="Proteomes" id="UP000260136"/>
    </source>
</evidence>
<proteinExistence type="predicted"/>
<sequence length="34" mass="3800">MSASELEKFKPKIFHVDPSLNSIGQPLNKTNQNS</sequence>
<protein>
    <submittedName>
        <fullName evidence="1">Uncharacterized protein</fullName>
    </submittedName>
</protein>
<reference evidence="2" key="1">
    <citation type="submission" date="2018-06" db="EMBL/GenBank/DDBJ databases">
        <authorList>
            <consortium name="Pathogen Informatics"/>
        </authorList>
    </citation>
    <scope>NUCLEOTIDE SEQUENCE [LARGE SCALE GENOMIC DNA]</scope>
    <source>
        <strain evidence="2">NCTC10115</strain>
    </source>
</reference>
<organism evidence="1 2">
    <name type="scientific">Mycoplasmoides gallisepticum</name>
    <name type="common">Mycoplasma gallisepticum</name>
    <dbReference type="NCBI Taxonomy" id="2096"/>
    <lineage>
        <taxon>Bacteria</taxon>
        <taxon>Bacillati</taxon>
        <taxon>Mycoplasmatota</taxon>
        <taxon>Mycoplasmoidales</taxon>
        <taxon>Mycoplasmoidaceae</taxon>
        <taxon>Mycoplasmoides</taxon>
    </lineage>
</organism>
<dbReference type="AlphaFoldDB" id="A0A3B0Q5L5"/>
<dbReference type="EMBL" id="LS991952">
    <property type="protein sequence ID" value="SYV95783.1"/>
    <property type="molecule type" value="Genomic_DNA"/>
</dbReference>
<name>A0A3B0Q5L5_MYCGL</name>
<dbReference type="Proteomes" id="UP000260136">
    <property type="component" value="Chromosome"/>
</dbReference>
<evidence type="ECO:0000313" key="1">
    <source>
        <dbReference type="EMBL" id="SYV95783.1"/>
    </source>
</evidence>
<accession>A0A3B0Q5L5</accession>